<dbReference type="EMBL" id="OV696692">
    <property type="protein sequence ID" value="CAH1268815.1"/>
    <property type="molecule type" value="Genomic_DNA"/>
</dbReference>
<dbReference type="PANTHER" id="PTHR46704">
    <property type="entry name" value="CXC DOMAIN-CONTAINING PROTEIN-RELATED"/>
    <property type="match status" value="1"/>
</dbReference>
<organism evidence="2 3">
    <name type="scientific">Branchiostoma lanceolatum</name>
    <name type="common">Common lancelet</name>
    <name type="synonym">Amphioxus lanceolatum</name>
    <dbReference type="NCBI Taxonomy" id="7740"/>
    <lineage>
        <taxon>Eukaryota</taxon>
        <taxon>Metazoa</taxon>
        <taxon>Chordata</taxon>
        <taxon>Cephalochordata</taxon>
        <taxon>Leptocardii</taxon>
        <taxon>Amphioxiformes</taxon>
        <taxon>Branchiostomatidae</taxon>
        <taxon>Branchiostoma</taxon>
    </lineage>
</organism>
<gene>
    <name evidence="2" type="primary">Hypp3998</name>
    <name evidence="2" type="ORF">BLAG_LOCUS21626</name>
</gene>
<reference evidence="2" key="1">
    <citation type="submission" date="2022-01" db="EMBL/GenBank/DDBJ databases">
        <authorList>
            <person name="Braso-Vives M."/>
        </authorList>
    </citation>
    <scope>NUCLEOTIDE SEQUENCE</scope>
</reference>
<evidence type="ECO:0000313" key="3">
    <source>
        <dbReference type="Proteomes" id="UP000838412"/>
    </source>
</evidence>
<accession>A0A8K0EWA4</accession>
<dbReference type="OrthoDB" id="5987090at2759"/>
<dbReference type="AlphaFoldDB" id="A0A8K0EWA4"/>
<proteinExistence type="predicted"/>
<evidence type="ECO:0000256" key="1">
    <source>
        <dbReference type="SAM" id="MobiDB-lite"/>
    </source>
</evidence>
<feature type="compositionally biased region" description="Basic and acidic residues" evidence="1">
    <location>
        <begin position="99"/>
        <end position="111"/>
    </location>
</feature>
<sequence length="127" mass="13916">MEEISAALCLQKLACTDGDILLPSNLHHQVFTTLAWDNIDRLEETLSGVGGGASRRVDGIAVQAKVTESSEVEPLPPVTETKRRSIDVPPPTLPTYNVDQREGPEPSRSVDLEEDDITHTARLKNMI</sequence>
<name>A0A8K0EWA4_BRALA</name>
<evidence type="ECO:0000313" key="2">
    <source>
        <dbReference type="EMBL" id="CAH1268815.1"/>
    </source>
</evidence>
<dbReference type="Proteomes" id="UP000838412">
    <property type="component" value="Chromosome 7"/>
</dbReference>
<keyword evidence="3" id="KW-1185">Reference proteome</keyword>
<feature type="region of interest" description="Disordered" evidence="1">
    <location>
        <begin position="68"/>
        <end position="112"/>
    </location>
</feature>
<dbReference type="PANTHER" id="PTHR46704:SF9">
    <property type="entry name" value="BHLH DOMAIN-CONTAINING PROTEIN"/>
    <property type="match status" value="1"/>
</dbReference>
<protein>
    <submittedName>
        <fullName evidence="2">Hypp3998 protein</fullName>
    </submittedName>
</protein>